<evidence type="ECO:0000313" key="3">
    <source>
        <dbReference type="Proteomes" id="UP000680750"/>
    </source>
</evidence>
<reference evidence="2" key="1">
    <citation type="submission" date="2020-08" db="EMBL/GenBank/DDBJ databases">
        <title>Whole genome shotgun sequence of Actinocatenispora sera NBRC 101916.</title>
        <authorList>
            <person name="Komaki H."/>
            <person name="Tamura T."/>
        </authorList>
    </citation>
    <scope>NUCLEOTIDE SEQUENCE</scope>
    <source>
        <strain evidence="2">NBRC 101916</strain>
    </source>
</reference>
<dbReference type="KEGG" id="aser:Asera_57300"/>
<proteinExistence type="predicted"/>
<dbReference type="Proteomes" id="UP000680750">
    <property type="component" value="Chromosome"/>
</dbReference>
<keyword evidence="1" id="KW-0812">Transmembrane</keyword>
<dbReference type="AlphaFoldDB" id="A0A810LAK5"/>
<dbReference type="EMBL" id="AP023354">
    <property type="protein sequence ID" value="BCJ31622.1"/>
    <property type="molecule type" value="Genomic_DNA"/>
</dbReference>
<organism evidence="2 3">
    <name type="scientific">Actinocatenispora sera</name>
    <dbReference type="NCBI Taxonomy" id="390989"/>
    <lineage>
        <taxon>Bacteria</taxon>
        <taxon>Bacillati</taxon>
        <taxon>Actinomycetota</taxon>
        <taxon>Actinomycetes</taxon>
        <taxon>Micromonosporales</taxon>
        <taxon>Micromonosporaceae</taxon>
        <taxon>Actinocatenispora</taxon>
    </lineage>
</organism>
<evidence type="ECO:0000256" key="1">
    <source>
        <dbReference type="SAM" id="Phobius"/>
    </source>
</evidence>
<feature type="transmembrane region" description="Helical" evidence="1">
    <location>
        <begin position="97"/>
        <end position="116"/>
    </location>
</feature>
<keyword evidence="1" id="KW-0472">Membrane</keyword>
<keyword evidence="3" id="KW-1185">Reference proteome</keyword>
<evidence type="ECO:0000313" key="2">
    <source>
        <dbReference type="EMBL" id="BCJ31622.1"/>
    </source>
</evidence>
<gene>
    <name evidence="2" type="ORF">Asera_57300</name>
</gene>
<accession>A0A810LAK5</accession>
<feature type="transmembrane region" description="Helical" evidence="1">
    <location>
        <begin position="181"/>
        <end position="204"/>
    </location>
</feature>
<feature type="transmembrane region" description="Helical" evidence="1">
    <location>
        <begin position="27"/>
        <end position="47"/>
    </location>
</feature>
<feature type="transmembrane region" description="Helical" evidence="1">
    <location>
        <begin position="156"/>
        <end position="174"/>
    </location>
</feature>
<protein>
    <recommendedName>
        <fullName evidence="4">DUF3995 domain-containing protein</fullName>
    </recommendedName>
</protein>
<name>A0A810LAK5_9ACTN</name>
<feature type="transmembrane region" description="Helical" evidence="1">
    <location>
        <begin position="67"/>
        <end position="90"/>
    </location>
</feature>
<evidence type="ECO:0008006" key="4">
    <source>
        <dbReference type="Google" id="ProtNLM"/>
    </source>
</evidence>
<keyword evidence="1" id="KW-1133">Transmembrane helix</keyword>
<sequence length="210" mass="22581">MGRMTTPETTTATLPTRDDPNRRLRRLSLAAGGWALWYAAYRGYYALGGDAFLPGTIRAGSGTTFQLMNAAGAVVIAIAAVLPVAAYPLWRRRRARPVLLALFWVGAVAGCMHALVDIAERILSLAGLVEVHYPAMWATIDRRAADLQDLLFNEPWFLVTGLLFAAVAWTALGPGRTRRRWVATAATAVALLLALGLLTIGGVLGRAIVL</sequence>